<dbReference type="InterPro" id="IPR039708">
    <property type="entry name" value="MT1774/Rv1733c-like"/>
</dbReference>
<name>A0A0U1DNU8_9MYCO</name>
<dbReference type="EMBL" id="CTEC01000002">
    <property type="protein sequence ID" value="CQD20082.1"/>
    <property type="molecule type" value="Genomic_DNA"/>
</dbReference>
<gene>
    <name evidence="2" type="ORF">BN000_04756</name>
</gene>
<proteinExistence type="predicted"/>
<feature type="transmembrane region" description="Helical" evidence="1">
    <location>
        <begin position="32"/>
        <end position="56"/>
    </location>
</feature>
<keyword evidence="1" id="KW-1133">Transmembrane helix</keyword>
<dbReference type="AlphaFoldDB" id="A0A0U1DNU8"/>
<organism evidence="2 3">
    <name type="scientific">Mycobacterium europaeum</name>
    <dbReference type="NCBI Taxonomy" id="761804"/>
    <lineage>
        <taxon>Bacteria</taxon>
        <taxon>Bacillati</taxon>
        <taxon>Actinomycetota</taxon>
        <taxon>Actinomycetes</taxon>
        <taxon>Mycobacteriales</taxon>
        <taxon>Mycobacteriaceae</taxon>
        <taxon>Mycobacterium</taxon>
        <taxon>Mycobacterium simiae complex</taxon>
    </lineage>
</organism>
<dbReference type="Proteomes" id="UP000199601">
    <property type="component" value="Unassembled WGS sequence"/>
</dbReference>
<evidence type="ECO:0000256" key="1">
    <source>
        <dbReference type="SAM" id="Phobius"/>
    </source>
</evidence>
<feature type="transmembrane region" description="Helical" evidence="1">
    <location>
        <begin position="141"/>
        <end position="163"/>
    </location>
</feature>
<protein>
    <submittedName>
        <fullName evidence="2">Transmembrane protein</fullName>
    </submittedName>
</protein>
<keyword evidence="3" id="KW-1185">Reference proteome</keyword>
<dbReference type="RefSeq" id="WP_090422860.1">
    <property type="nucleotide sequence ID" value="NZ_CTEC01000002.1"/>
</dbReference>
<keyword evidence="1" id="KW-0472">Membrane</keyword>
<evidence type="ECO:0000313" key="2">
    <source>
        <dbReference type="EMBL" id="CQD20082.1"/>
    </source>
</evidence>
<reference evidence="3" key="1">
    <citation type="submission" date="2015-03" db="EMBL/GenBank/DDBJ databases">
        <authorList>
            <person name="Urmite Genomes"/>
        </authorList>
    </citation>
    <scope>NUCLEOTIDE SEQUENCE [LARGE SCALE GENOMIC DNA]</scope>
    <source>
        <strain evidence="3">CSUR P1344</strain>
    </source>
</reference>
<keyword evidence="1 2" id="KW-0812">Transmembrane</keyword>
<accession>A0A0U1DNU8</accession>
<evidence type="ECO:0000313" key="3">
    <source>
        <dbReference type="Proteomes" id="UP000199601"/>
    </source>
</evidence>
<dbReference type="PANTHER" id="PTHR42305:SF1">
    <property type="entry name" value="MEMBRANE PROTEIN RV1733C-RELATED"/>
    <property type="match status" value="1"/>
</dbReference>
<dbReference type="PANTHER" id="PTHR42305">
    <property type="entry name" value="MEMBRANE PROTEIN RV1733C-RELATED"/>
    <property type="match status" value="1"/>
</dbReference>
<sequence>MDTFTLDPRRWRVTRLVGRNPLLRRTDRIEALVVLVALIVTLIAVPVAGVVGAVTYEARDRVYTREAHERHLVTARVTDARVEDFGLTVVQAKWPGPSGERSGTVELTQRAEAGGTVEIWVDRGGSPVVAPTPTWLAAGEAVGVAVVTALAATMVMATIVAVVRSRLDRIRDALWERDLELFAETW</sequence>